<dbReference type="PANTHER" id="PTHR43877">
    <property type="entry name" value="AMINOALKYLPHOSPHONATE N-ACETYLTRANSFERASE-RELATED-RELATED"/>
    <property type="match status" value="1"/>
</dbReference>
<reference evidence="4 5" key="1">
    <citation type="submission" date="2018-05" db="EMBL/GenBank/DDBJ databases">
        <title>The Hungate 1000. A catalogue of reference genomes from the rumen microbiome.</title>
        <authorList>
            <person name="Kelly W."/>
        </authorList>
    </citation>
    <scope>NUCLEOTIDE SEQUENCE [LARGE SCALE GENOMIC DNA]</scope>
    <source>
        <strain evidence="4 5">SAb67</strain>
    </source>
</reference>
<dbReference type="Pfam" id="PF00583">
    <property type="entry name" value="Acetyltransf_1"/>
    <property type="match status" value="1"/>
</dbReference>
<evidence type="ECO:0000313" key="4">
    <source>
        <dbReference type="EMBL" id="PWJ10375.1"/>
    </source>
</evidence>
<comment type="caution">
    <text evidence="4">The sequence shown here is derived from an EMBL/GenBank/DDBJ whole genome shotgun (WGS) entry which is preliminary data.</text>
</comment>
<proteinExistence type="predicted"/>
<keyword evidence="2" id="KW-0012">Acyltransferase</keyword>
<dbReference type="CDD" id="cd04301">
    <property type="entry name" value="NAT_SF"/>
    <property type="match status" value="1"/>
</dbReference>
<dbReference type="PIRSF" id="PIRSF037663">
    <property type="entry name" value="Acetyltransf_GNAT_prd"/>
    <property type="match status" value="1"/>
</dbReference>
<accession>A0A315XUR4</accession>
<dbReference type="EMBL" id="QGDI01000014">
    <property type="protein sequence ID" value="PWJ10375.1"/>
    <property type="molecule type" value="Genomic_DNA"/>
</dbReference>
<dbReference type="Proteomes" id="UP000245720">
    <property type="component" value="Unassembled WGS sequence"/>
</dbReference>
<evidence type="ECO:0000256" key="2">
    <source>
        <dbReference type="ARBA" id="ARBA00023315"/>
    </source>
</evidence>
<dbReference type="InterPro" id="IPR050832">
    <property type="entry name" value="Bact_Acetyltransf"/>
</dbReference>
<protein>
    <submittedName>
        <fullName evidence="4">Ribosomal protein S18 acetylase RimI-like enzyme</fullName>
    </submittedName>
</protein>
<dbReference type="InterPro" id="IPR017255">
    <property type="entry name" value="AcTrfase_GNAT_prd"/>
</dbReference>
<evidence type="ECO:0000259" key="3">
    <source>
        <dbReference type="PROSITE" id="PS51186"/>
    </source>
</evidence>
<dbReference type="InterPro" id="IPR016181">
    <property type="entry name" value="Acyl_CoA_acyltransferase"/>
</dbReference>
<dbReference type="SUPFAM" id="SSF55729">
    <property type="entry name" value="Acyl-CoA N-acyltransferases (Nat)"/>
    <property type="match status" value="1"/>
</dbReference>
<sequence>MVNVRVMTIDDYDKVYALWLSCAGMGLNNLDDSREGIEKYLARNPETCFVAEEDGSIAGVIIAGNDGRRGYIYHTAVNPDYRRRGIGSELVDKALNALKSLGINKVALVVFSRNENGNAFWEKVGFTVRDDLTYRNISLADIVRIDT</sequence>
<keyword evidence="4" id="KW-0689">Ribosomal protein</keyword>
<dbReference type="PROSITE" id="PS51186">
    <property type="entry name" value="GNAT"/>
    <property type="match status" value="1"/>
</dbReference>
<keyword evidence="1" id="KW-0808">Transferase</keyword>
<keyword evidence="4" id="KW-0687">Ribonucleoprotein</keyword>
<dbReference type="PANTHER" id="PTHR43877:SF1">
    <property type="entry name" value="ACETYLTRANSFERASE"/>
    <property type="match status" value="1"/>
</dbReference>
<feature type="domain" description="N-acetyltransferase" evidence="3">
    <location>
        <begin position="2"/>
        <end position="146"/>
    </location>
</feature>
<dbReference type="InterPro" id="IPR000182">
    <property type="entry name" value="GNAT_dom"/>
</dbReference>
<evidence type="ECO:0000313" key="5">
    <source>
        <dbReference type="Proteomes" id="UP000245720"/>
    </source>
</evidence>
<name>A0A315XUR4_RUMFL</name>
<dbReference type="Gene3D" id="3.40.630.30">
    <property type="match status" value="1"/>
</dbReference>
<evidence type="ECO:0000256" key="1">
    <source>
        <dbReference type="ARBA" id="ARBA00022679"/>
    </source>
</evidence>
<dbReference type="AlphaFoldDB" id="A0A315XUR4"/>
<dbReference type="GO" id="GO:0016747">
    <property type="term" value="F:acyltransferase activity, transferring groups other than amino-acyl groups"/>
    <property type="evidence" value="ECO:0007669"/>
    <property type="project" value="InterPro"/>
</dbReference>
<gene>
    <name evidence="4" type="ORF">IE37_03013</name>
</gene>
<organism evidence="4 5">
    <name type="scientific">Ruminococcus flavefaciens</name>
    <dbReference type="NCBI Taxonomy" id="1265"/>
    <lineage>
        <taxon>Bacteria</taxon>
        <taxon>Bacillati</taxon>
        <taxon>Bacillota</taxon>
        <taxon>Clostridia</taxon>
        <taxon>Eubacteriales</taxon>
        <taxon>Oscillospiraceae</taxon>
        <taxon>Ruminococcus</taxon>
    </lineage>
</organism>
<dbReference type="RefSeq" id="WP_431768069.1">
    <property type="nucleotide sequence ID" value="NZ_QGDI01000014.1"/>
</dbReference>
<dbReference type="GO" id="GO:0005840">
    <property type="term" value="C:ribosome"/>
    <property type="evidence" value="ECO:0007669"/>
    <property type="project" value="UniProtKB-KW"/>
</dbReference>